<feature type="chain" id="PRO_5001633024" description="Barwin domain-containing protein" evidence="3">
    <location>
        <begin position="18"/>
        <end position="297"/>
    </location>
</feature>
<dbReference type="SUPFAM" id="SSF50685">
    <property type="entry name" value="Barwin-like endoglucanases"/>
    <property type="match status" value="2"/>
</dbReference>
<feature type="signal peptide" evidence="3">
    <location>
        <begin position="1"/>
        <end position="17"/>
    </location>
</feature>
<proteinExistence type="predicted"/>
<evidence type="ECO:0000256" key="3">
    <source>
        <dbReference type="SAM" id="SignalP"/>
    </source>
</evidence>
<dbReference type="STRING" id="1037660.A0A066WLD6"/>
<evidence type="ECO:0000259" key="4">
    <source>
        <dbReference type="Pfam" id="PF00967"/>
    </source>
</evidence>
<keyword evidence="1 3" id="KW-0732">Signal</keyword>
<dbReference type="Pfam" id="PF00967">
    <property type="entry name" value="Barwin"/>
    <property type="match status" value="1"/>
</dbReference>
<reference evidence="5 6" key="1">
    <citation type="submission" date="2014-05" db="EMBL/GenBank/DDBJ databases">
        <title>Draft genome sequence of a rare smut relative, Tilletiaria anomala UBC 951.</title>
        <authorList>
            <consortium name="DOE Joint Genome Institute"/>
            <person name="Toome M."/>
            <person name="Kuo A."/>
            <person name="Henrissat B."/>
            <person name="Lipzen A."/>
            <person name="Tritt A."/>
            <person name="Yoshinaga Y."/>
            <person name="Zane M."/>
            <person name="Barry K."/>
            <person name="Grigoriev I.V."/>
            <person name="Spatafora J.W."/>
            <person name="Aimea M.C."/>
        </authorList>
    </citation>
    <scope>NUCLEOTIDE SEQUENCE [LARGE SCALE GENOMIC DNA]</scope>
    <source>
        <strain evidence="5 6">UBC 951</strain>
    </source>
</reference>
<dbReference type="EMBL" id="JMSN01000016">
    <property type="protein sequence ID" value="KDN51450.1"/>
    <property type="molecule type" value="Genomic_DNA"/>
</dbReference>
<sequence length="297" mass="30486">MLASSIFTLALIAGSSAAPMAKRSYTGQATYFAPGMGACGWSASDSDYIVALNTAQYGNTGQASGYCGQTITITNTANGNSHTAKVQDACPSCDYGSLDMSPALFSALNNGNMGAGVFSISWTVGSGSSNSGSPSSSTYSSSSSTPSSSSSASSTSSSPQPKQTPYSAPIHEVSSVAPTGQPNTTFTTEPQWWATINPAYCNLSTPSNVTVAAVGPTQAYNGTNLSDACGKWIQIHNQETNKTAMAMVVEYVPGMGDNFLALADGYKALANMQGSMPNPISNVTWGFVETNSTTSSE</sequence>
<dbReference type="GeneID" id="25266394"/>
<protein>
    <recommendedName>
        <fullName evidence="4">Barwin domain-containing protein</fullName>
    </recommendedName>
</protein>
<dbReference type="RefSeq" id="XP_013244786.1">
    <property type="nucleotide sequence ID" value="XM_013389332.1"/>
</dbReference>
<dbReference type="CDD" id="cd22191">
    <property type="entry name" value="DPBB_RlpA_EXP_N-like"/>
    <property type="match status" value="1"/>
</dbReference>
<dbReference type="InterPro" id="IPR051477">
    <property type="entry name" value="Expansin_CellWall"/>
</dbReference>
<evidence type="ECO:0000313" key="5">
    <source>
        <dbReference type="EMBL" id="KDN51450.1"/>
    </source>
</evidence>
<comment type="caution">
    <text evidence="5">The sequence shown here is derived from an EMBL/GenBank/DDBJ whole genome shotgun (WGS) entry which is preliminary data.</text>
</comment>
<dbReference type="GO" id="GO:0042742">
    <property type="term" value="P:defense response to bacterium"/>
    <property type="evidence" value="ECO:0007669"/>
    <property type="project" value="InterPro"/>
</dbReference>
<dbReference type="OrthoDB" id="623670at2759"/>
<dbReference type="InParanoid" id="A0A066WLD6"/>
<dbReference type="InterPro" id="IPR001153">
    <property type="entry name" value="Barwin_dom"/>
</dbReference>
<dbReference type="Gene3D" id="2.40.40.10">
    <property type="entry name" value="RlpA-like domain"/>
    <property type="match status" value="2"/>
</dbReference>
<feature type="compositionally biased region" description="Low complexity" evidence="2">
    <location>
        <begin position="131"/>
        <end position="159"/>
    </location>
</feature>
<dbReference type="GO" id="GO:0050832">
    <property type="term" value="P:defense response to fungus"/>
    <property type="evidence" value="ECO:0007669"/>
    <property type="project" value="InterPro"/>
</dbReference>
<gene>
    <name evidence="5" type="ORF">K437DRAFT_272945</name>
</gene>
<feature type="domain" description="Barwin" evidence="4">
    <location>
        <begin position="54"/>
        <end position="114"/>
    </location>
</feature>
<dbReference type="AlphaFoldDB" id="A0A066WLD6"/>
<dbReference type="Proteomes" id="UP000027361">
    <property type="component" value="Unassembled WGS sequence"/>
</dbReference>
<organism evidence="5 6">
    <name type="scientific">Tilletiaria anomala (strain ATCC 24038 / CBS 436.72 / UBC 951)</name>
    <dbReference type="NCBI Taxonomy" id="1037660"/>
    <lineage>
        <taxon>Eukaryota</taxon>
        <taxon>Fungi</taxon>
        <taxon>Dikarya</taxon>
        <taxon>Basidiomycota</taxon>
        <taxon>Ustilaginomycotina</taxon>
        <taxon>Exobasidiomycetes</taxon>
        <taxon>Georgefischeriales</taxon>
        <taxon>Tilletiariaceae</taxon>
        <taxon>Tilletiaria</taxon>
    </lineage>
</organism>
<evidence type="ECO:0000313" key="6">
    <source>
        <dbReference type="Proteomes" id="UP000027361"/>
    </source>
</evidence>
<keyword evidence="6" id="KW-1185">Reference proteome</keyword>
<dbReference type="PANTHER" id="PTHR31836:SF28">
    <property type="entry name" value="SRCR DOMAIN-CONTAINING PROTEIN-RELATED"/>
    <property type="match status" value="1"/>
</dbReference>
<accession>A0A066WLD6</accession>
<dbReference type="HOGENOM" id="CLU_934378_0_0_1"/>
<dbReference type="OMA" id="ESITWGF"/>
<name>A0A066WLD6_TILAU</name>
<evidence type="ECO:0000256" key="1">
    <source>
        <dbReference type="ARBA" id="ARBA00022729"/>
    </source>
</evidence>
<dbReference type="PANTHER" id="PTHR31836">
    <property type="match status" value="1"/>
</dbReference>
<dbReference type="InterPro" id="IPR036908">
    <property type="entry name" value="RlpA-like_sf"/>
</dbReference>
<feature type="region of interest" description="Disordered" evidence="2">
    <location>
        <begin position="131"/>
        <end position="167"/>
    </location>
</feature>
<evidence type="ECO:0000256" key="2">
    <source>
        <dbReference type="SAM" id="MobiDB-lite"/>
    </source>
</evidence>